<accession>A0AAX6DHM2</accession>
<feature type="region of interest" description="Disordered" evidence="1">
    <location>
        <begin position="1"/>
        <end position="101"/>
    </location>
</feature>
<dbReference type="AlphaFoldDB" id="A0AAX6DHM2"/>
<feature type="compositionally biased region" description="Basic residues" evidence="1">
    <location>
        <begin position="42"/>
        <end position="55"/>
    </location>
</feature>
<organism evidence="2 3">
    <name type="scientific">Iris pallida</name>
    <name type="common">Sweet iris</name>
    <dbReference type="NCBI Taxonomy" id="29817"/>
    <lineage>
        <taxon>Eukaryota</taxon>
        <taxon>Viridiplantae</taxon>
        <taxon>Streptophyta</taxon>
        <taxon>Embryophyta</taxon>
        <taxon>Tracheophyta</taxon>
        <taxon>Spermatophyta</taxon>
        <taxon>Magnoliopsida</taxon>
        <taxon>Liliopsida</taxon>
        <taxon>Asparagales</taxon>
        <taxon>Iridaceae</taxon>
        <taxon>Iridoideae</taxon>
        <taxon>Irideae</taxon>
        <taxon>Iris</taxon>
    </lineage>
</organism>
<sequence>MSHSHHHQYHHHHHLHIISSPPPPPCTHSATTNLPRPSPWPARRRPPWSAGHHRTTLPLLSFFPPIHPSVQPPATTTTSQPPHPPPPPPLEPWPPPHVAAPRTAPHVAALLRMQQQLRQQQDFARARVQAATADASAAVVGQADPYVSGRTPGVGPMAANILRDAPSRRFVRFERDPVGAREFGTQNSCPVAATSHTFFRRSDRWIGDFFAPSQSRFAGPTSSACISTTAAPFGVLPVPVRSWTLWLQWDPPYTYQLFRLSRRIAWGLPASLEETQ</sequence>
<evidence type="ECO:0000256" key="1">
    <source>
        <dbReference type="SAM" id="MobiDB-lite"/>
    </source>
</evidence>
<protein>
    <submittedName>
        <fullName evidence="2">Extensin</fullName>
    </submittedName>
</protein>
<reference evidence="2" key="1">
    <citation type="journal article" date="2023" name="GigaByte">
        <title>Genome assembly of the bearded iris, Iris pallida Lam.</title>
        <authorList>
            <person name="Bruccoleri R.E."/>
            <person name="Oakeley E.J."/>
            <person name="Faust A.M.E."/>
            <person name="Altorfer M."/>
            <person name="Dessus-Babus S."/>
            <person name="Burckhardt D."/>
            <person name="Oertli M."/>
            <person name="Naumann U."/>
            <person name="Petersen F."/>
            <person name="Wong J."/>
        </authorList>
    </citation>
    <scope>NUCLEOTIDE SEQUENCE</scope>
    <source>
        <strain evidence="2">GSM-AAB239-AS_SAM_17_03QT</strain>
    </source>
</reference>
<dbReference type="EMBL" id="JANAVB010044430">
    <property type="protein sequence ID" value="KAJ6791248.1"/>
    <property type="molecule type" value="Genomic_DNA"/>
</dbReference>
<evidence type="ECO:0000313" key="3">
    <source>
        <dbReference type="Proteomes" id="UP001140949"/>
    </source>
</evidence>
<proteinExistence type="predicted"/>
<feature type="compositionally biased region" description="Basic residues" evidence="1">
    <location>
        <begin position="1"/>
        <end position="16"/>
    </location>
</feature>
<evidence type="ECO:0000313" key="2">
    <source>
        <dbReference type="EMBL" id="KAJ6791248.1"/>
    </source>
</evidence>
<dbReference type="Proteomes" id="UP001140949">
    <property type="component" value="Unassembled WGS sequence"/>
</dbReference>
<reference evidence="2" key="2">
    <citation type="submission" date="2023-04" db="EMBL/GenBank/DDBJ databases">
        <authorList>
            <person name="Bruccoleri R.E."/>
            <person name="Oakeley E.J."/>
            <person name="Faust A.-M."/>
            <person name="Dessus-Babus S."/>
            <person name="Altorfer M."/>
            <person name="Burckhardt D."/>
            <person name="Oertli M."/>
            <person name="Naumann U."/>
            <person name="Petersen F."/>
            <person name="Wong J."/>
        </authorList>
    </citation>
    <scope>NUCLEOTIDE SEQUENCE</scope>
    <source>
        <strain evidence="2">GSM-AAB239-AS_SAM_17_03QT</strain>
        <tissue evidence="2">Leaf</tissue>
    </source>
</reference>
<keyword evidence="3" id="KW-1185">Reference proteome</keyword>
<name>A0AAX6DHM2_IRIPA</name>
<feature type="compositionally biased region" description="Pro residues" evidence="1">
    <location>
        <begin position="81"/>
        <end position="98"/>
    </location>
</feature>
<gene>
    <name evidence="2" type="ORF">M6B38_245355</name>
</gene>
<comment type="caution">
    <text evidence="2">The sequence shown here is derived from an EMBL/GenBank/DDBJ whole genome shotgun (WGS) entry which is preliminary data.</text>
</comment>